<accession>E9HGC9</accession>
<evidence type="ECO:0000313" key="1">
    <source>
        <dbReference type="EMBL" id="EFX69225.1"/>
    </source>
</evidence>
<gene>
    <name evidence="1" type="ORF">DAPPUDRAFT_258980</name>
</gene>
<sequence>MQWNSRGLTKSRIDEFRSLLNKEDPNLVFLSGTFWNPSFTVKFVSYNLFKKDRSSRLCGGVALLQATSTPTTAYGSPTLIPTTTRVNPSAPLTPPSTIRRLRVLNHCRKRNELQETSPVNPPSKRTPPPMVEFSLRFSGEERNASRKRVTPLTIIIREKGSMEKSRRSKEKEHHRRDKTLLGIFHLYNLNPQDGQRTTWPFMKAMTGNGNNSLSTIPPIKNSGSIHRRQDHHTSSTPENANISLDLFGASTDYPQDETILDPIIASRIANRLPNDINSAFTSNELELALKKTQEQIKRC</sequence>
<protein>
    <recommendedName>
        <fullName evidence="3">Endonuclease/exonuclease/phosphatase domain-containing protein</fullName>
    </recommendedName>
</protein>
<dbReference type="Proteomes" id="UP000000305">
    <property type="component" value="Unassembled WGS sequence"/>
</dbReference>
<evidence type="ECO:0008006" key="3">
    <source>
        <dbReference type="Google" id="ProtNLM"/>
    </source>
</evidence>
<organism evidence="1 2">
    <name type="scientific">Daphnia pulex</name>
    <name type="common">Water flea</name>
    <dbReference type="NCBI Taxonomy" id="6669"/>
    <lineage>
        <taxon>Eukaryota</taxon>
        <taxon>Metazoa</taxon>
        <taxon>Ecdysozoa</taxon>
        <taxon>Arthropoda</taxon>
        <taxon>Crustacea</taxon>
        <taxon>Branchiopoda</taxon>
        <taxon>Diplostraca</taxon>
        <taxon>Cladocera</taxon>
        <taxon>Anomopoda</taxon>
        <taxon>Daphniidae</taxon>
        <taxon>Daphnia</taxon>
    </lineage>
</organism>
<name>E9HGC9_DAPPU</name>
<evidence type="ECO:0000313" key="2">
    <source>
        <dbReference type="Proteomes" id="UP000000305"/>
    </source>
</evidence>
<dbReference type="AlphaFoldDB" id="E9HGC9"/>
<dbReference type="EMBL" id="GL732640">
    <property type="protein sequence ID" value="EFX69225.1"/>
    <property type="molecule type" value="Genomic_DNA"/>
</dbReference>
<keyword evidence="2" id="KW-1185">Reference proteome</keyword>
<dbReference type="HOGENOM" id="CLU_931429_0_0_1"/>
<dbReference type="InParanoid" id="E9HGC9"/>
<dbReference type="KEGG" id="dpx:DAPPUDRAFT_258980"/>
<proteinExistence type="predicted"/>
<reference evidence="1 2" key="1">
    <citation type="journal article" date="2011" name="Science">
        <title>The ecoresponsive genome of Daphnia pulex.</title>
        <authorList>
            <person name="Colbourne J.K."/>
            <person name="Pfrender M.E."/>
            <person name="Gilbert D."/>
            <person name="Thomas W.K."/>
            <person name="Tucker A."/>
            <person name="Oakley T.H."/>
            <person name="Tokishita S."/>
            <person name="Aerts A."/>
            <person name="Arnold G.J."/>
            <person name="Basu M.K."/>
            <person name="Bauer D.J."/>
            <person name="Caceres C.E."/>
            <person name="Carmel L."/>
            <person name="Casola C."/>
            <person name="Choi J.H."/>
            <person name="Detter J.C."/>
            <person name="Dong Q."/>
            <person name="Dusheyko S."/>
            <person name="Eads B.D."/>
            <person name="Frohlich T."/>
            <person name="Geiler-Samerotte K.A."/>
            <person name="Gerlach D."/>
            <person name="Hatcher P."/>
            <person name="Jogdeo S."/>
            <person name="Krijgsveld J."/>
            <person name="Kriventseva E.V."/>
            <person name="Kultz D."/>
            <person name="Laforsch C."/>
            <person name="Lindquist E."/>
            <person name="Lopez J."/>
            <person name="Manak J.R."/>
            <person name="Muller J."/>
            <person name="Pangilinan J."/>
            <person name="Patwardhan R.P."/>
            <person name="Pitluck S."/>
            <person name="Pritham E.J."/>
            <person name="Rechtsteiner A."/>
            <person name="Rho M."/>
            <person name="Rogozin I.B."/>
            <person name="Sakarya O."/>
            <person name="Salamov A."/>
            <person name="Schaack S."/>
            <person name="Shapiro H."/>
            <person name="Shiga Y."/>
            <person name="Skalitzky C."/>
            <person name="Smith Z."/>
            <person name="Souvorov A."/>
            <person name="Sung W."/>
            <person name="Tang Z."/>
            <person name="Tsuchiya D."/>
            <person name="Tu H."/>
            <person name="Vos H."/>
            <person name="Wang M."/>
            <person name="Wolf Y.I."/>
            <person name="Yamagata H."/>
            <person name="Yamada T."/>
            <person name="Ye Y."/>
            <person name="Shaw J.R."/>
            <person name="Andrews J."/>
            <person name="Crease T.J."/>
            <person name="Tang H."/>
            <person name="Lucas S.M."/>
            <person name="Robertson H.M."/>
            <person name="Bork P."/>
            <person name="Koonin E.V."/>
            <person name="Zdobnov E.M."/>
            <person name="Grigoriev I.V."/>
            <person name="Lynch M."/>
            <person name="Boore J.L."/>
        </authorList>
    </citation>
    <scope>NUCLEOTIDE SEQUENCE [LARGE SCALE GENOMIC DNA]</scope>
</reference>